<dbReference type="GO" id="GO:0016853">
    <property type="term" value="F:isomerase activity"/>
    <property type="evidence" value="ECO:0007669"/>
    <property type="project" value="UniProtKB-KW"/>
</dbReference>
<keyword evidence="1" id="KW-0732">Signal</keyword>
<organism evidence="3 4">
    <name type="scientific">Spirosoma soli</name>
    <dbReference type="NCBI Taxonomy" id="1770529"/>
    <lineage>
        <taxon>Bacteria</taxon>
        <taxon>Pseudomonadati</taxon>
        <taxon>Bacteroidota</taxon>
        <taxon>Cytophagia</taxon>
        <taxon>Cytophagales</taxon>
        <taxon>Cytophagaceae</taxon>
        <taxon>Spirosoma</taxon>
    </lineage>
</organism>
<feature type="signal peptide" evidence="1">
    <location>
        <begin position="1"/>
        <end position="29"/>
    </location>
</feature>
<dbReference type="Gene3D" id="3.20.20.150">
    <property type="entry name" value="Divalent-metal-dependent TIM barrel enzymes"/>
    <property type="match status" value="1"/>
</dbReference>
<evidence type="ECO:0000313" key="3">
    <source>
        <dbReference type="EMBL" id="MFD2569513.1"/>
    </source>
</evidence>
<feature type="domain" description="Xylose isomerase-like TIM barrel" evidence="2">
    <location>
        <begin position="59"/>
        <end position="290"/>
    </location>
</feature>
<dbReference type="InterPro" id="IPR036237">
    <property type="entry name" value="Xyl_isomerase-like_sf"/>
</dbReference>
<dbReference type="PROSITE" id="PS51257">
    <property type="entry name" value="PROKAR_LIPOPROTEIN"/>
    <property type="match status" value="1"/>
</dbReference>
<evidence type="ECO:0000259" key="2">
    <source>
        <dbReference type="Pfam" id="PF01261"/>
    </source>
</evidence>
<dbReference type="PANTHER" id="PTHR12110">
    <property type="entry name" value="HYDROXYPYRUVATE ISOMERASE"/>
    <property type="match status" value="1"/>
</dbReference>
<evidence type="ECO:0000256" key="1">
    <source>
        <dbReference type="SAM" id="SignalP"/>
    </source>
</evidence>
<dbReference type="Proteomes" id="UP001597469">
    <property type="component" value="Unassembled WGS sequence"/>
</dbReference>
<sequence length="293" mass="32642">MIHKTTYNFLASAVLAIGLSCLSLSSVSAQSGKPVYTFPLGVQSYTYRNHFPKDVVATLDLIKSLGFTEMEGGVPRGMSVEEFKKLLDERGIKLTSTGGGYEQVVKDPEEVAKRAKALGASYVMVAWIPHEKSNFSLENAKKAVEDFNRVGKVMKENGLTFCYHNHGYEFQPYQDGTLFDYIVKNTNPEYVSFEMDILWATHGGADPVKLLNKYGSRWKLMHLKDLKKGIKGDLSGGTPPENDVVLGEGQIDMPAVLKTAKKVGIQHYYIEDESNKEDTQVPQSIAYLKNLKE</sequence>
<dbReference type="RefSeq" id="WP_381518658.1">
    <property type="nucleotide sequence ID" value="NZ_JBHULN010000001.1"/>
</dbReference>
<keyword evidence="4" id="KW-1185">Reference proteome</keyword>
<accession>A0ABW5LXK7</accession>
<dbReference type="InterPro" id="IPR013022">
    <property type="entry name" value="Xyl_isomerase-like_TIM-brl"/>
</dbReference>
<keyword evidence="3" id="KW-0413">Isomerase</keyword>
<gene>
    <name evidence="3" type="ORF">ACFSUS_02650</name>
</gene>
<evidence type="ECO:0000313" key="4">
    <source>
        <dbReference type="Proteomes" id="UP001597469"/>
    </source>
</evidence>
<dbReference type="InterPro" id="IPR050312">
    <property type="entry name" value="IolE/XylAMocC-like"/>
</dbReference>
<reference evidence="4" key="1">
    <citation type="journal article" date="2019" name="Int. J. Syst. Evol. Microbiol.">
        <title>The Global Catalogue of Microorganisms (GCM) 10K type strain sequencing project: providing services to taxonomists for standard genome sequencing and annotation.</title>
        <authorList>
            <consortium name="The Broad Institute Genomics Platform"/>
            <consortium name="The Broad Institute Genome Sequencing Center for Infectious Disease"/>
            <person name="Wu L."/>
            <person name="Ma J."/>
        </authorList>
    </citation>
    <scope>NUCLEOTIDE SEQUENCE [LARGE SCALE GENOMIC DNA]</scope>
    <source>
        <strain evidence="4">KCTC 42805</strain>
    </source>
</reference>
<name>A0ABW5LXK7_9BACT</name>
<dbReference type="SUPFAM" id="SSF51658">
    <property type="entry name" value="Xylose isomerase-like"/>
    <property type="match status" value="1"/>
</dbReference>
<dbReference type="Pfam" id="PF01261">
    <property type="entry name" value="AP_endonuc_2"/>
    <property type="match status" value="1"/>
</dbReference>
<proteinExistence type="predicted"/>
<dbReference type="PANTHER" id="PTHR12110:SF41">
    <property type="entry name" value="INOSOSE DEHYDRATASE"/>
    <property type="match status" value="1"/>
</dbReference>
<comment type="caution">
    <text evidence="3">The sequence shown here is derived from an EMBL/GenBank/DDBJ whole genome shotgun (WGS) entry which is preliminary data.</text>
</comment>
<feature type="chain" id="PRO_5046126525" evidence="1">
    <location>
        <begin position="30"/>
        <end position="293"/>
    </location>
</feature>
<protein>
    <submittedName>
        <fullName evidence="3">Sugar phosphate isomerase/epimerase family protein</fullName>
    </submittedName>
</protein>
<dbReference type="EMBL" id="JBHULN010000001">
    <property type="protein sequence ID" value="MFD2569513.1"/>
    <property type="molecule type" value="Genomic_DNA"/>
</dbReference>